<evidence type="ECO:0000256" key="1">
    <source>
        <dbReference type="ARBA" id="ARBA00001946"/>
    </source>
</evidence>
<dbReference type="PANTHER" id="PTHR43046:SF12">
    <property type="entry name" value="GDP-MANNOSE MANNOSYL HYDROLASE"/>
    <property type="match status" value="1"/>
</dbReference>
<dbReference type="Pfam" id="PF00293">
    <property type="entry name" value="NUDIX"/>
    <property type="match status" value="1"/>
</dbReference>
<dbReference type="PANTHER" id="PTHR43046">
    <property type="entry name" value="GDP-MANNOSE MANNOSYL HYDROLASE"/>
    <property type="match status" value="1"/>
</dbReference>
<dbReference type="Proteomes" id="UP001500460">
    <property type="component" value="Unassembled WGS sequence"/>
</dbReference>
<dbReference type="PROSITE" id="PS00893">
    <property type="entry name" value="NUDIX_BOX"/>
    <property type="match status" value="1"/>
</dbReference>
<protein>
    <recommendedName>
        <fullName evidence="6">Nudix hydrolase domain-containing protein</fullName>
    </recommendedName>
</protein>
<organism evidence="7 8">
    <name type="scientific">Streptomyces glaucus</name>
    <dbReference type="NCBI Taxonomy" id="284029"/>
    <lineage>
        <taxon>Bacteria</taxon>
        <taxon>Bacillati</taxon>
        <taxon>Actinomycetota</taxon>
        <taxon>Actinomycetes</taxon>
        <taxon>Kitasatosporales</taxon>
        <taxon>Streptomycetaceae</taxon>
        <taxon>Streptomyces</taxon>
    </lineage>
</organism>
<dbReference type="Gene3D" id="3.90.79.10">
    <property type="entry name" value="Nucleoside Triphosphate Pyrophosphohydrolase"/>
    <property type="match status" value="1"/>
</dbReference>
<evidence type="ECO:0000313" key="8">
    <source>
        <dbReference type="Proteomes" id="UP001500460"/>
    </source>
</evidence>
<comment type="similarity">
    <text evidence="2 5">Belongs to the Nudix hydrolase family.</text>
</comment>
<evidence type="ECO:0000259" key="6">
    <source>
        <dbReference type="PROSITE" id="PS51462"/>
    </source>
</evidence>
<evidence type="ECO:0000256" key="3">
    <source>
        <dbReference type="ARBA" id="ARBA00022801"/>
    </source>
</evidence>
<dbReference type="InterPro" id="IPR020476">
    <property type="entry name" value="Nudix_hydrolase"/>
</dbReference>
<evidence type="ECO:0000256" key="5">
    <source>
        <dbReference type="RuleBase" id="RU003476"/>
    </source>
</evidence>
<accession>A0ABP5WS89</accession>
<dbReference type="SUPFAM" id="SSF55811">
    <property type="entry name" value="Nudix"/>
    <property type="match status" value="1"/>
</dbReference>
<dbReference type="InterPro" id="IPR020084">
    <property type="entry name" value="NUDIX_hydrolase_CS"/>
</dbReference>
<dbReference type="InterPro" id="IPR015797">
    <property type="entry name" value="NUDIX_hydrolase-like_dom_sf"/>
</dbReference>
<keyword evidence="4" id="KW-0460">Magnesium</keyword>
<reference evidence="8" key="1">
    <citation type="journal article" date="2019" name="Int. J. Syst. Evol. Microbiol.">
        <title>The Global Catalogue of Microorganisms (GCM) 10K type strain sequencing project: providing services to taxonomists for standard genome sequencing and annotation.</title>
        <authorList>
            <consortium name="The Broad Institute Genomics Platform"/>
            <consortium name="The Broad Institute Genome Sequencing Center for Infectious Disease"/>
            <person name="Wu L."/>
            <person name="Ma J."/>
        </authorList>
    </citation>
    <scope>NUCLEOTIDE SEQUENCE [LARGE SCALE GENOMIC DNA]</scope>
    <source>
        <strain evidence="8">JCM 6922</strain>
    </source>
</reference>
<keyword evidence="3 5" id="KW-0378">Hydrolase</keyword>
<comment type="caution">
    <text evidence="7">The sequence shown here is derived from an EMBL/GenBank/DDBJ whole genome shotgun (WGS) entry which is preliminary data.</text>
</comment>
<evidence type="ECO:0000256" key="4">
    <source>
        <dbReference type="ARBA" id="ARBA00022842"/>
    </source>
</evidence>
<dbReference type="PROSITE" id="PS51462">
    <property type="entry name" value="NUDIX"/>
    <property type="match status" value="1"/>
</dbReference>
<dbReference type="CDD" id="cd02883">
    <property type="entry name" value="NUDIX_Hydrolase"/>
    <property type="match status" value="1"/>
</dbReference>
<name>A0ABP5WS89_9ACTN</name>
<keyword evidence="8" id="KW-1185">Reference proteome</keyword>
<dbReference type="EMBL" id="BAAATK010000010">
    <property type="protein sequence ID" value="GAA2431943.1"/>
    <property type="molecule type" value="Genomic_DNA"/>
</dbReference>
<evidence type="ECO:0000313" key="7">
    <source>
        <dbReference type="EMBL" id="GAA2431943.1"/>
    </source>
</evidence>
<dbReference type="InterPro" id="IPR000086">
    <property type="entry name" value="NUDIX_hydrolase_dom"/>
</dbReference>
<evidence type="ECO:0000256" key="2">
    <source>
        <dbReference type="ARBA" id="ARBA00005582"/>
    </source>
</evidence>
<dbReference type="RefSeq" id="WP_344601895.1">
    <property type="nucleotide sequence ID" value="NZ_BAAATK010000010.1"/>
</dbReference>
<comment type="cofactor">
    <cofactor evidence="1">
        <name>Mg(2+)</name>
        <dbReference type="ChEBI" id="CHEBI:18420"/>
    </cofactor>
</comment>
<feature type="domain" description="Nudix hydrolase" evidence="6">
    <location>
        <begin position="24"/>
        <end position="157"/>
    </location>
</feature>
<proteinExistence type="inferred from homology"/>
<sequence>MDITGTAEHLERVLPRAEWVRTLPQTIVAACVLLHDPDDRILLLRYAGGRPGAGAWGLPGGMLDHGEDPLTAARRELYEETGIVLDRAPRLIGYDHRADVKGTGPVLDFYFHGGTLTGRQSVRRSPEHDADGLFPLPEARALRLAAHPDALTALHTAARSGTVVCLREGKPL</sequence>
<gene>
    <name evidence="7" type="ORF">GCM10010421_20700</name>
</gene>
<dbReference type="PRINTS" id="PR00502">
    <property type="entry name" value="NUDIXFAMILY"/>
</dbReference>